<dbReference type="InterPro" id="IPR003509">
    <property type="entry name" value="UPF0102_YraN-like"/>
</dbReference>
<comment type="similarity">
    <text evidence="1 2">Belongs to the UPF0102 family.</text>
</comment>
<evidence type="ECO:0000313" key="3">
    <source>
        <dbReference type="EMBL" id="HBK54390.1"/>
    </source>
</evidence>
<dbReference type="Proteomes" id="UP000263273">
    <property type="component" value="Unassembled WGS sequence"/>
</dbReference>
<reference evidence="3 4" key="1">
    <citation type="journal article" date="2018" name="Nat. Biotechnol.">
        <title>A standardized bacterial taxonomy based on genome phylogeny substantially revises the tree of life.</title>
        <authorList>
            <person name="Parks D.H."/>
            <person name="Chuvochina M."/>
            <person name="Waite D.W."/>
            <person name="Rinke C."/>
            <person name="Skarshewski A."/>
            <person name="Chaumeil P.A."/>
            <person name="Hugenholtz P."/>
        </authorList>
    </citation>
    <scope>NUCLEOTIDE SEQUENCE [LARGE SCALE GENOMIC DNA]</scope>
    <source>
        <strain evidence="3">UBA10948</strain>
    </source>
</reference>
<proteinExistence type="inferred from homology"/>
<name>A0A354YYH3_9FIRM</name>
<organism evidence="3 4">
    <name type="scientific">Syntrophomonas wolfei</name>
    <dbReference type="NCBI Taxonomy" id="863"/>
    <lineage>
        <taxon>Bacteria</taxon>
        <taxon>Bacillati</taxon>
        <taxon>Bacillota</taxon>
        <taxon>Clostridia</taxon>
        <taxon>Eubacteriales</taxon>
        <taxon>Syntrophomonadaceae</taxon>
        <taxon>Syntrophomonas</taxon>
    </lineage>
</organism>
<comment type="caution">
    <text evidence="3">The sequence shown here is derived from an EMBL/GenBank/DDBJ whole genome shotgun (WGS) entry which is preliminary data.</text>
</comment>
<dbReference type="SUPFAM" id="SSF52980">
    <property type="entry name" value="Restriction endonuclease-like"/>
    <property type="match status" value="1"/>
</dbReference>
<protein>
    <recommendedName>
        <fullName evidence="2">UPF0102 protein DDZ44_10680</fullName>
    </recommendedName>
</protein>
<dbReference type="PANTHER" id="PTHR34039:SF1">
    <property type="entry name" value="UPF0102 PROTEIN YRAN"/>
    <property type="match status" value="1"/>
</dbReference>
<dbReference type="Gene3D" id="3.40.1350.10">
    <property type="match status" value="1"/>
</dbReference>
<dbReference type="InterPro" id="IPR011856">
    <property type="entry name" value="tRNA_endonuc-like_dom_sf"/>
</dbReference>
<dbReference type="Pfam" id="PF02021">
    <property type="entry name" value="UPF0102"/>
    <property type="match status" value="1"/>
</dbReference>
<accession>A0A354YYH3</accession>
<gene>
    <name evidence="3" type="ORF">DDZ44_10680</name>
</gene>
<dbReference type="PANTHER" id="PTHR34039">
    <property type="entry name" value="UPF0102 PROTEIN YRAN"/>
    <property type="match status" value="1"/>
</dbReference>
<dbReference type="STRING" id="378794.GCA_001570625_00652"/>
<dbReference type="NCBIfam" id="NF009154">
    <property type="entry name" value="PRK12497.3-3"/>
    <property type="match status" value="1"/>
</dbReference>
<dbReference type="NCBIfam" id="NF009150">
    <property type="entry name" value="PRK12497.1-3"/>
    <property type="match status" value="1"/>
</dbReference>
<dbReference type="InterPro" id="IPR011335">
    <property type="entry name" value="Restrct_endonuc-II-like"/>
</dbReference>
<evidence type="ECO:0000313" key="4">
    <source>
        <dbReference type="Proteomes" id="UP000263273"/>
    </source>
</evidence>
<sequence length="122" mass="14115">MCIEESLMNRELGLWGEELAAQYLGKKGYKILERNFYTRYGELDLVCEKDDNIVFVEVKTRRSTRFGSPEEAITPRKMGNMKKAAILYLKSSPRFFPEISFDVVSILVEDGKSRINHIINAF</sequence>
<evidence type="ECO:0000256" key="2">
    <source>
        <dbReference type="HAMAP-Rule" id="MF_00048"/>
    </source>
</evidence>
<dbReference type="AlphaFoldDB" id="A0A354YYH3"/>
<dbReference type="HAMAP" id="MF_00048">
    <property type="entry name" value="UPF0102"/>
    <property type="match status" value="1"/>
</dbReference>
<dbReference type="GO" id="GO:0003676">
    <property type="term" value="F:nucleic acid binding"/>
    <property type="evidence" value="ECO:0007669"/>
    <property type="project" value="InterPro"/>
</dbReference>
<dbReference type="CDD" id="cd20736">
    <property type="entry name" value="PoNe_Nuclease"/>
    <property type="match status" value="1"/>
</dbReference>
<evidence type="ECO:0000256" key="1">
    <source>
        <dbReference type="ARBA" id="ARBA00006738"/>
    </source>
</evidence>
<dbReference type="EMBL" id="DNZF01000231">
    <property type="protein sequence ID" value="HBK54390.1"/>
    <property type="molecule type" value="Genomic_DNA"/>
</dbReference>